<sequence length="253" mass="27946">MGCGAPSDPSQLQADNTAQDVPKHDEKPVEQKPAKKSKEVVPAGNPLNSMPQIDETRKPDPVPPQIATEPVKKANVKISYDTAPAPVPEPPKKPAEPEKPKVYMGRTLFDKPDVDQCKAAFKQIDLDGSGKLDQEEVTKAMRKMNPKMSKEDIIQLFQQVDGGEGELNVEQFIHFVYVCQNANVSENEKIVFLITDMDCSGTIDADETFLLFKKLGLEVNEEEAKELVKSMADNGDGTLSYDQFKQLLDQISG</sequence>
<evidence type="ECO:0000256" key="4">
    <source>
        <dbReference type="SAM" id="MobiDB-lite"/>
    </source>
</evidence>
<feature type="region of interest" description="Disordered" evidence="4">
    <location>
        <begin position="1"/>
        <end position="99"/>
    </location>
</feature>
<dbReference type="PROSITE" id="PS50222">
    <property type="entry name" value="EF_HAND_2"/>
    <property type="match status" value="2"/>
</dbReference>
<name>A0ABP1GZQ2_9EUKA</name>
<feature type="compositionally biased region" description="Basic and acidic residues" evidence="4">
    <location>
        <begin position="21"/>
        <end position="39"/>
    </location>
</feature>
<evidence type="ECO:0000259" key="5">
    <source>
        <dbReference type="PROSITE" id="PS50222"/>
    </source>
</evidence>
<gene>
    <name evidence="6" type="ORF">HINF_LOCUS4919</name>
</gene>
<evidence type="ECO:0000313" key="6">
    <source>
        <dbReference type="EMBL" id="CAL5978714.1"/>
    </source>
</evidence>
<evidence type="ECO:0000256" key="2">
    <source>
        <dbReference type="ARBA" id="ARBA00022737"/>
    </source>
</evidence>
<dbReference type="EMBL" id="CAXDID020000009">
    <property type="protein sequence ID" value="CAL5978714.1"/>
    <property type="molecule type" value="Genomic_DNA"/>
</dbReference>
<dbReference type="InterPro" id="IPR002048">
    <property type="entry name" value="EF_hand_dom"/>
</dbReference>
<feature type="domain" description="EF-hand" evidence="5">
    <location>
        <begin position="219"/>
        <end position="253"/>
    </location>
</feature>
<dbReference type="SUPFAM" id="SSF47473">
    <property type="entry name" value="EF-hand"/>
    <property type="match status" value="1"/>
</dbReference>
<dbReference type="InterPro" id="IPR018247">
    <property type="entry name" value="EF_Hand_1_Ca_BS"/>
</dbReference>
<feature type="compositionally biased region" description="Polar residues" evidence="4">
    <location>
        <begin position="8"/>
        <end position="19"/>
    </location>
</feature>
<dbReference type="Pfam" id="PF13499">
    <property type="entry name" value="EF-hand_7"/>
    <property type="match status" value="2"/>
</dbReference>
<keyword evidence="1" id="KW-0479">Metal-binding</keyword>
<proteinExistence type="predicted"/>
<dbReference type="InterPro" id="IPR011992">
    <property type="entry name" value="EF-hand-dom_pair"/>
</dbReference>
<accession>A0ABP1GZQ2</accession>
<protein>
    <submittedName>
        <fullName evidence="6">EF_hand domain-containing protein</fullName>
    </submittedName>
</protein>
<feature type="domain" description="EF-hand" evidence="5">
    <location>
        <begin position="112"/>
        <end position="147"/>
    </location>
</feature>
<evidence type="ECO:0000256" key="1">
    <source>
        <dbReference type="ARBA" id="ARBA00022723"/>
    </source>
</evidence>
<dbReference type="PANTHER" id="PTHR45942">
    <property type="entry name" value="PROTEIN PHOSPATASE 3 REGULATORY SUBUNIT B ALPHA ISOFORM TYPE 1"/>
    <property type="match status" value="1"/>
</dbReference>
<organism evidence="6 7">
    <name type="scientific">Hexamita inflata</name>
    <dbReference type="NCBI Taxonomy" id="28002"/>
    <lineage>
        <taxon>Eukaryota</taxon>
        <taxon>Metamonada</taxon>
        <taxon>Diplomonadida</taxon>
        <taxon>Hexamitidae</taxon>
        <taxon>Hexamitinae</taxon>
        <taxon>Hexamita</taxon>
    </lineage>
</organism>
<comment type="caution">
    <text evidence="6">The sequence shown here is derived from an EMBL/GenBank/DDBJ whole genome shotgun (WGS) entry which is preliminary data.</text>
</comment>
<dbReference type="Gene3D" id="1.10.238.10">
    <property type="entry name" value="EF-hand"/>
    <property type="match status" value="2"/>
</dbReference>
<feature type="compositionally biased region" description="Basic and acidic residues" evidence="4">
    <location>
        <begin position="90"/>
        <end position="99"/>
    </location>
</feature>
<evidence type="ECO:0000256" key="3">
    <source>
        <dbReference type="ARBA" id="ARBA00022837"/>
    </source>
</evidence>
<dbReference type="Proteomes" id="UP001642409">
    <property type="component" value="Unassembled WGS sequence"/>
</dbReference>
<dbReference type="SMART" id="SM00054">
    <property type="entry name" value="EFh"/>
    <property type="match status" value="2"/>
</dbReference>
<keyword evidence="7" id="KW-1185">Reference proteome</keyword>
<keyword evidence="2" id="KW-0677">Repeat</keyword>
<reference evidence="6 7" key="1">
    <citation type="submission" date="2024-07" db="EMBL/GenBank/DDBJ databases">
        <authorList>
            <person name="Akdeniz Z."/>
        </authorList>
    </citation>
    <scope>NUCLEOTIDE SEQUENCE [LARGE SCALE GENOMIC DNA]</scope>
</reference>
<evidence type="ECO:0000313" key="7">
    <source>
        <dbReference type="Proteomes" id="UP001642409"/>
    </source>
</evidence>
<dbReference type="PROSITE" id="PS00018">
    <property type="entry name" value="EF_HAND_1"/>
    <property type="match status" value="1"/>
</dbReference>
<keyword evidence="3" id="KW-0106">Calcium</keyword>